<dbReference type="EMBL" id="LR796560">
    <property type="protein sequence ID" value="CAB4151157.1"/>
    <property type="molecule type" value="Genomic_DNA"/>
</dbReference>
<sequence length="716" mass="76302">MKIYKKGNYIYLINASGDIKQDHANEVKITKTNVANETYSIYSDDLGVNYVTFSELTQENGTAYASISAWELWYAQNTGFNPASGGSGAGTVINTTTNFASLPDPTLVSSEFYWVSNATGYRILGTYKSNGLYYSNGTSWEYIDAPTTATQSEVNDGTLTDKYLTPSTFENATKLTNKVPYTGATTSVDLGAYNLTATQLIKLGGVSTEFLKADGSIDSNTYLTSADLPSSLDLFATTTVSDVATYYVLVKNISDIRYNSTAVDVPTGTITTTNQLIASLVTDANILSGELGIFNFTTVGNIARISGTGEAEFYFRIYKRASNGTETFITQSSNTIPVTNGGYSEFSADALWNDGIFSTTDRIVVKYYANRLTNPTGSDPSYNFQFGGITPVRSFAPIPTSVIPTIDTTTTLNITDSTDKRFVTDSNLTTIGNTTNTNSGDETNGTIKTKLGVANGSNDGYLSSSDYTTFSSAGSPFIPQLTASAIAGGYYGNNASATFSVLGNVSAAALSGTASAVTQTNTSVITRTIRIQIPTGSTAGSRAGVRTASLRHAVGQGFSFSVGWCIQDASYVVGSKQFHGFLPISTLGTLNNLVDNSSLTNFIGIGSDASDLNLQIFHNDATGTATKIDLGANFPANRTAGASLDKFYVFDMYNEHDSMNVKYRITDRVSGNTAQGTITTDLPDATVLLCAQSLRTNGVTALAQVTQWSHLIGYYL</sequence>
<reference evidence="1" key="1">
    <citation type="submission" date="2020-04" db="EMBL/GenBank/DDBJ databases">
        <authorList>
            <person name="Chiriac C."/>
            <person name="Salcher M."/>
            <person name="Ghai R."/>
            <person name="Kavagutti S V."/>
        </authorList>
    </citation>
    <scope>NUCLEOTIDE SEQUENCE</scope>
</reference>
<name>A0A6J5MYY5_9CAUD</name>
<gene>
    <name evidence="1" type="ORF">UFOVP600_3</name>
</gene>
<protein>
    <submittedName>
        <fullName evidence="1">Uncharacterized protein</fullName>
    </submittedName>
</protein>
<organism evidence="1">
    <name type="scientific">uncultured Caudovirales phage</name>
    <dbReference type="NCBI Taxonomy" id="2100421"/>
    <lineage>
        <taxon>Viruses</taxon>
        <taxon>Duplodnaviria</taxon>
        <taxon>Heunggongvirae</taxon>
        <taxon>Uroviricota</taxon>
        <taxon>Caudoviricetes</taxon>
        <taxon>Peduoviridae</taxon>
        <taxon>Maltschvirus</taxon>
        <taxon>Maltschvirus maltsch</taxon>
    </lineage>
</organism>
<proteinExistence type="predicted"/>
<evidence type="ECO:0000313" key="1">
    <source>
        <dbReference type="EMBL" id="CAB4151157.1"/>
    </source>
</evidence>
<accession>A0A6J5MYY5</accession>